<proteinExistence type="predicted"/>
<dbReference type="GO" id="GO:0008270">
    <property type="term" value="F:zinc ion binding"/>
    <property type="evidence" value="ECO:0007669"/>
    <property type="project" value="InterPro"/>
</dbReference>
<dbReference type="InterPro" id="IPR002711">
    <property type="entry name" value="HNH"/>
</dbReference>
<protein>
    <submittedName>
        <fullName evidence="2">HNH endonuclease</fullName>
    </submittedName>
</protein>
<dbReference type="RefSeq" id="WP_148979278.1">
    <property type="nucleotide sequence ID" value="NZ_JBNILM010000004.1"/>
</dbReference>
<feature type="domain" description="HNH nuclease" evidence="1">
    <location>
        <begin position="14"/>
        <end position="66"/>
    </location>
</feature>
<dbReference type="GO" id="GO:0003676">
    <property type="term" value="F:nucleic acid binding"/>
    <property type="evidence" value="ECO:0007669"/>
    <property type="project" value="InterPro"/>
</dbReference>
<accession>A0A5D4T9L9</accession>
<dbReference type="GO" id="GO:0004519">
    <property type="term" value="F:endonuclease activity"/>
    <property type="evidence" value="ECO:0007669"/>
    <property type="project" value="UniProtKB-KW"/>
</dbReference>
<comment type="caution">
    <text evidence="2">The sequence shown here is derived from an EMBL/GenBank/DDBJ whole genome shotgun (WGS) entry which is preliminary data.</text>
</comment>
<dbReference type="SMART" id="SM00507">
    <property type="entry name" value="HNHc"/>
    <property type="match status" value="1"/>
</dbReference>
<dbReference type="Pfam" id="PF01844">
    <property type="entry name" value="HNH"/>
    <property type="match status" value="1"/>
</dbReference>
<sequence length="95" mass="11186">MPKNRVPSETWNKIIRPIIWNRDQGKCQRCNIEVSLNKCHIDHIISGKRGSNKIKNLRTLCKRCHVLRKDMNHRGMTASALKNKLIPSNWRNSVW</sequence>
<dbReference type="CDD" id="cd00085">
    <property type="entry name" value="HNHc"/>
    <property type="match status" value="1"/>
</dbReference>
<gene>
    <name evidence="2" type="ORF">FZC75_10715</name>
</gene>
<dbReference type="InterPro" id="IPR003615">
    <property type="entry name" value="HNH_nuc"/>
</dbReference>
<evidence type="ECO:0000313" key="2">
    <source>
        <dbReference type="EMBL" id="TYS72413.1"/>
    </source>
</evidence>
<dbReference type="OrthoDB" id="9779761at2"/>
<reference evidence="2 3" key="1">
    <citation type="submission" date="2019-08" db="EMBL/GenBank/DDBJ databases">
        <title>Bacillus genomes from the desert of Cuatro Cienegas, Coahuila.</title>
        <authorList>
            <person name="Olmedo-Alvarez G."/>
        </authorList>
    </citation>
    <scope>NUCLEOTIDE SEQUENCE [LARGE SCALE GENOMIC DNA]</scope>
    <source>
        <strain evidence="2 3">CH98b_3T</strain>
    </source>
</reference>
<keyword evidence="2" id="KW-0255">Endonuclease</keyword>
<dbReference type="Proteomes" id="UP000324517">
    <property type="component" value="Unassembled WGS sequence"/>
</dbReference>
<keyword evidence="2" id="KW-0378">Hydrolase</keyword>
<dbReference type="Gene3D" id="1.10.30.50">
    <property type="match status" value="1"/>
</dbReference>
<evidence type="ECO:0000259" key="1">
    <source>
        <dbReference type="SMART" id="SM00507"/>
    </source>
</evidence>
<organism evidence="2 3">
    <name type="scientific">Sutcliffiella horikoshii</name>
    <dbReference type="NCBI Taxonomy" id="79883"/>
    <lineage>
        <taxon>Bacteria</taxon>
        <taxon>Bacillati</taxon>
        <taxon>Bacillota</taxon>
        <taxon>Bacilli</taxon>
        <taxon>Bacillales</taxon>
        <taxon>Bacillaceae</taxon>
        <taxon>Sutcliffiella</taxon>
    </lineage>
</organism>
<dbReference type="AlphaFoldDB" id="A0A5D4T9L9"/>
<name>A0A5D4T9L9_9BACI</name>
<dbReference type="EMBL" id="VTET01000004">
    <property type="protein sequence ID" value="TYS72413.1"/>
    <property type="molecule type" value="Genomic_DNA"/>
</dbReference>
<keyword evidence="2" id="KW-0540">Nuclease</keyword>
<evidence type="ECO:0000313" key="3">
    <source>
        <dbReference type="Proteomes" id="UP000324517"/>
    </source>
</evidence>